<feature type="signal peptide" evidence="1">
    <location>
        <begin position="1"/>
        <end position="21"/>
    </location>
</feature>
<keyword evidence="3" id="KW-1185">Reference proteome</keyword>
<comment type="caution">
    <text evidence="2">The sequence shown here is derived from an EMBL/GenBank/DDBJ whole genome shotgun (WGS) entry which is preliminary data.</text>
</comment>
<keyword evidence="1" id="KW-0732">Signal</keyword>
<evidence type="ECO:0000313" key="3">
    <source>
        <dbReference type="Proteomes" id="UP001239795"/>
    </source>
</evidence>
<protein>
    <submittedName>
        <fullName evidence="2">Uncharacterized protein</fullName>
    </submittedName>
</protein>
<gene>
    <name evidence="2" type="ORF">CMEL01_13201</name>
</gene>
<evidence type="ECO:0000313" key="2">
    <source>
        <dbReference type="EMBL" id="KAK1463132.1"/>
    </source>
</evidence>
<dbReference type="AlphaFoldDB" id="A0AAI9URF0"/>
<dbReference type="EMBL" id="MLGG01000007">
    <property type="protein sequence ID" value="KAK1463132.1"/>
    <property type="molecule type" value="Genomic_DNA"/>
</dbReference>
<sequence length="150" mass="17078">MRPRCPWHAIIFFLHRPLSMSTTTRARPAIVTYTKDAVLRGHGKFTFAISSRGTPHSIGGRGARAIQELGDLFFGVHLTPFHARKLTNDESYRFSPSHYTKSKLGNLDRLGCTLCDYKLPQFYRTPVKAVKDHSDNRHVLHSVQLTIVFN</sequence>
<dbReference type="Proteomes" id="UP001239795">
    <property type="component" value="Unassembled WGS sequence"/>
</dbReference>
<feature type="chain" id="PRO_5042535386" evidence="1">
    <location>
        <begin position="22"/>
        <end position="150"/>
    </location>
</feature>
<proteinExistence type="predicted"/>
<evidence type="ECO:0000256" key="1">
    <source>
        <dbReference type="SAM" id="SignalP"/>
    </source>
</evidence>
<accession>A0AAI9URF0</accession>
<organism evidence="2 3">
    <name type="scientific">Colletotrichum melonis</name>
    <dbReference type="NCBI Taxonomy" id="1209925"/>
    <lineage>
        <taxon>Eukaryota</taxon>
        <taxon>Fungi</taxon>
        <taxon>Dikarya</taxon>
        <taxon>Ascomycota</taxon>
        <taxon>Pezizomycotina</taxon>
        <taxon>Sordariomycetes</taxon>
        <taxon>Hypocreomycetidae</taxon>
        <taxon>Glomerellales</taxon>
        <taxon>Glomerellaceae</taxon>
        <taxon>Colletotrichum</taxon>
        <taxon>Colletotrichum acutatum species complex</taxon>
    </lineage>
</organism>
<reference evidence="2 3" key="1">
    <citation type="submission" date="2016-10" db="EMBL/GenBank/DDBJ databases">
        <title>The genome sequence of Colletotrichum fioriniae PJ7.</title>
        <authorList>
            <person name="Baroncelli R."/>
        </authorList>
    </citation>
    <scope>NUCLEOTIDE SEQUENCE [LARGE SCALE GENOMIC DNA]</scope>
    <source>
        <strain evidence="2">Col 31</strain>
    </source>
</reference>
<name>A0AAI9URF0_9PEZI</name>